<evidence type="ECO:0000256" key="2">
    <source>
        <dbReference type="ARBA" id="ARBA00022801"/>
    </source>
</evidence>
<keyword evidence="2 4" id="KW-0378">Hydrolase</keyword>
<dbReference type="EMBL" id="JQAX01000004">
    <property type="protein sequence ID" value="KRN31217.1"/>
    <property type="molecule type" value="Genomic_DNA"/>
</dbReference>
<dbReference type="Proteomes" id="UP000051296">
    <property type="component" value="Unassembled WGS sequence"/>
</dbReference>
<dbReference type="InterPro" id="IPR020476">
    <property type="entry name" value="Nudix_hydrolase"/>
</dbReference>
<dbReference type="SUPFAM" id="SSF55811">
    <property type="entry name" value="Nudix"/>
    <property type="match status" value="1"/>
</dbReference>
<accession>A0A0R2FS25</accession>
<reference evidence="4 5" key="1">
    <citation type="journal article" date="2015" name="Genome Announc.">
        <title>Expanding the biotechnology potential of lactobacilli through comparative genomics of 213 strains and associated genera.</title>
        <authorList>
            <person name="Sun Z."/>
            <person name="Harris H.M."/>
            <person name="McCann A."/>
            <person name="Guo C."/>
            <person name="Argimon S."/>
            <person name="Zhang W."/>
            <person name="Yang X."/>
            <person name="Jeffery I.B."/>
            <person name="Cooney J.C."/>
            <person name="Kagawa T.F."/>
            <person name="Liu W."/>
            <person name="Song Y."/>
            <person name="Salvetti E."/>
            <person name="Wrobel A."/>
            <person name="Rasinkangas P."/>
            <person name="Parkhill J."/>
            <person name="Rea M.C."/>
            <person name="O'Sullivan O."/>
            <person name="Ritari J."/>
            <person name="Douillard F.P."/>
            <person name="Paul Ross R."/>
            <person name="Yang R."/>
            <person name="Briner A.E."/>
            <person name="Felis G.E."/>
            <person name="de Vos W.M."/>
            <person name="Barrangou R."/>
            <person name="Klaenhammer T.R."/>
            <person name="Caufield P.W."/>
            <person name="Cui Y."/>
            <person name="Zhang H."/>
            <person name="O'Toole P.W."/>
        </authorList>
    </citation>
    <scope>NUCLEOTIDE SEQUENCE [LARGE SCALE GENOMIC DNA]</scope>
    <source>
        <strain evidence="4 5">DSM 20190</strain>
    </source>
</reference>
<dbReference type="InterPro" id="IPR000086">
    <property type="entry name" value="NUDIX_hydrolase_dom"/>
</dbReference>
<dbReference type="CDD" id="cd18875">
    <property type="entry name" value="NUDIX_Hydrolase"/>
    <property type="match status" value="1"/>
</dbReference>
<dbReference type="FunCoup" id="A0A0R2FS25">
    <property type="interactions" value="113"/>
</dbReference>
<dbReference type="eggNOG" id="COG1051">
    <property type="taxonomic scope" value="Bacteria"/>
</dbReference>
<proteinExistence type="inferred from homology"/>
<keyword evidence="5" id="KW-1185">Reference proteome</keyword>
<evidence type="ECO:0000259" key="3">
    <source>
        <dbReference type="PROSITE" id="PS51462"/>
    </source>
</evidence>
<evidence type="ECO:0000313" key="4">
    <source>
        <dbReference type="EMBL" id="KRN31217.1"/>
    </source>
</evidence>
<dbReference type="AlphaFoldDB" id="A0A0R2FS25"/>
<dbReference type="PRINTS" id="PR00502">
    <property type="entry name" value="NUDIXFAMILY"/>
</dbReference>
<evidence type="ECO:0000313" key="5">
    <source>
        <dbReference type="Proteomes" id="UP000051296"/>
    </source>
</evidence>
<dbReference type="OrthoDB" id="9008185at2"/>
<organism evidence="4 5">
    <name type="scientific">Weissella halotolerans DSM 20190</name>
    <dbReference type="NCBI Taxonomy" id="1123500"/>
    <lineage>
        <taxon>Bacteria</taxon>
        <taxon>Bacillati</taxon>
        <taxon>Bacillota</taxon>
        <taxon>Bacilli</taxon>
        <taxon>Lactobacillales</taxon>
        <taxon>Lactobacillaceae</taxon>
        <taxon>Weissella</taxon>
    </lineage>
</organism>
<protein>
    <submittedName>
        <fullName evidence="4">Nudix hydrolase</fullName>
    </submittedName>
</protein>
<gene>
    <name evidence="4" type="ORF">IV68_GL001099</name>
</gene>
<dbReference type="InterPro" id="IPR015797">
    <property type="entry name" value="NUDIX_hydrolase-like_dom_sf"/>
</dbReference>
<comment type="similarity">
    <text evidence="1">Belongs to the Nudix hydrolase family.</text>
</comment>
<dbReference type="GO" id="GO:0016787">
    <property type="term" value="F:hydrolase activity"/>
    <property type="evidence" value="ECO:0007669"/>
    <property type="project" value="UniProtKB-KW"/>
</dbReference>
<evidence type="ECO:0000256" key="1">
    <source>
        <dbReference type="ARBA" id="ARBA00005582"/>
    </source>
</evidence>
<sequence>MGQHTPTPTELTNMIMLEDPKTQQVLVENRKNPNWPGITFPGGHIEPGETITNSIIRETVEETGLTIIHPQLVGIKEWPINQGRYLVFLFKCHQFSGQLKAGREGEVFWTSKESLQDGTYPLPPTFLEMLPVFEQPNLNELALIDTGASEWTLRYQ</sequence>
<dbReference type="PANTHER" id="PTHR43736">
    <property type="entry name" value="ADP-RIBOSE PYROPHOSPHATASE"/>
    <property type="match status" value="1"/>
</dbReference>
<dbReference type="InParanoid" id="A0A0R2FS25"/>
<dbReference type="Pfam" id="PF00293">
    <property type="entry name" value="NUDIX"/>
    <property type="match status" value="1"/>
</dbReference>
<dbReference type="PROSITE" id="PS51462">
    <property type="entry name" value="NUDIX"/>
    <property type="match status" value="1"/>
</dbReference>
<dbReference type="STRING" id="1123500.GCA_000420365_01150"/>
<dbReference type="Gene3D" id="3.90.79.10">
    <property type="entry name" value="Nucleoside Triphosphate Pyrophosphohydrolase"/>
    <property type="match status" value="1"/>
</dbReference>
<name>A0A0R2FS25_9LACO</name>
<dbReference type="PATRIC" id="fig|1123500.6.peg.1100"/>
<dbReference type="PANTHER" id="PTHR43736:SF1">
    <property type="entry name" value="DIHYDRONEOPTERIN TRIPHOSPHATE DIPHOSPHATASE"/>
    <property type="match status" value="1"/>
</dbReference>
<comment type="caution">
    <text evidence="4">The sequence shown here is derived from an EMBL/GenBank/DDBJ whole genome shotgun (WGS) entry which is preliminary data.</text>
</comment>
<dbReference type="RefSeq" id="WP_022791866.1">
    <property type="nucleotide sequence ID" value="NZ_ATUU01000004.1"/>
</dbReference>
<feature type="domain" description="Nudix hydrolase" evidence="3">
    <location>
        <begin position="8"/>
        <end position="135"/>
    </location>
</feature>